<accession>A0A4Q8AGW1</accession>
<gene>
    <name evidence="1" type="ORF">EV380_2720</name>
</gene>
<organism evidence="1 2">
    <name type="scientific">Zhihengliuella halotolerans</name>
    <dbReference type="NCBI Taxonomy" id="370736"/>
    <lineage>
        <taxon>Bacteria</taxon>
        <taxon>Bacillati</taxon>
        <taxon>Actinomycetota</taxon>
        <taxon>Actinomycetes</taxon>
        <taxon>Micrococcales</taxon>
        <taxon>Micrococcaceae</taxon>
        <taxon>Zhihengliuella</taxon>
    </lineage>
</organism>
<dbReference type="InterPro" id="IPR012675">
    <property type="entry name" value="Beta-grasp_dom_sf"/>
</dbReference>
<dbReference type="InterPro" id="IPR052045">
    <property type="entry name" value="Sulfur_Carrier/Prot_Modifier"/>
</dbReference>
<keyword evidence="2" id="KW-1185">Reference proteome</keyword>
<dbReference type="InterPro" id="IPR003749">
    <property type="entry name" value="ThiS/MoaD-like"/>
</dbReference>
<reference evidence="1 2" key="1">
    <citation type="submission" date="2019-02" db="EMBL/GenBank/DDBJ databases">
        <title>Sequencing the genomes of 1000 actinobacteria strains.</title>
        <authorList>
            <person name="Klenk H.-P."/>
        </authorList>
    </citation>
    <scope>NUCLEOTIDE SEQUENCE [LARGE SCALE GENOMIC DNA]</scope>
    <source>
        <strain evidence="1 2">DSM 17364</strain>
    </source>
</reference>
<dbReference type="PANTHER" id="PTHR38031">
    <property type="entry name" value="SULFUR CARRIER PROTEIN SLR0821-RELATED"/>
    <property type="match status" value="1"/>
</dbReference>
<dbReference type="Proteomes" id="UP000292685">
    <property type="component" value="Unassembled WGS sequence"/>
</dbReference>
<dbReference type="Gene3D" id="3.10.20.30">
    <property type="match status" value="1"/>
</dbReference>
<dbReference type="SUPFAM" id="SSF54285">
    <property type="entry name" value="MoaD/ThiS"/>
    <property type="match status" value="1"/>
</dbReference>
<dbReference type="PANTHER" id="PTHR38031:SF1">
    <property type="entry name" value="SULFUR CARRIER PROTEIN CYSO"/>
    <property type="match status" value="1"/>
</dbReference>
<sequence>MGEVIVDVPQVLAASVDGARELRVEVDDGADPSIGAVLDVLAERHPRFGRKIRNELGEVRRYANVFIGQDNIRDLAGQDTPIPAGTRVMIVQSVAGG</sequence>
<dbReference type="EMBL" id="SHLA01000001">
    <property type="protein sequence ID" value="RZU63111.1"/>
    <property type="molecule type" value="Genomic_DNA"/>
</dbReference>
<dbReference type="RefSeq" id="WP_130451583.1">
    <property type="nucleotide sequence ID" value="NZ_SHLA01000001.1"/>
</dbReference>
<evidence type="ECO:0000313" key="2">
    <source>
        <dbReference type="Proteomes" id="UP000292685"/>
    </source>
</evidence>
<protein>
    <submittedName>
        <fullName evidence="1">Molybdopterin synthase subunit MoaD</fullName>
    </submittedName>
</protein>
<name>A0A4Q8AGW1_9MICC</name>
<evidence type="ECO:0000313" key="1">
    <source>
        <dbReference type="EMBL" id="RZU63111.1"/>
    </source>
</evidence>
<dbReference type="AlphaFoldDB" id="A0A4Q8AGW1"/>
<comment type="caution">
    <text evidence="1">The sequence shown here is derived from an EMBL/GenBank/DDBJ whole genome shotgun (WGS) entry which is preliminary data.</text>
</comment>
<dbReference type="OrthoDB" id="9156098at2"/>
<dbReference type="Pfam" id="PF02597">
    <property type="entry name" value="ThiS"/>
    <property type="match status" value="1"/>
</dbReference>
<dbReference type="InterPro" id="IPR016155">
    <property type="entry name" value="Mopterin_synth/thiamin_S_b"/>
</dbReference>
<proteinExistence type="predicted"/>